<keyword evidence="1" id="KW-1133">Transmembrane helix</keyword>
<dbReference type="InterPro" id="IPR001279">
    <property type="entry name" value="Metallo-B-lactamas"/>
</dbReference>
<dbReference type="PANTHER" id="PTHR15032:SF4">
    <property type="entry name" value="N-ACYL-PHOSPHATIDYLETHANOLAMINE-HYDROLYZING PHOSPHOLIPASE D"/>
    <property type="match status" value="1"/>
</dbReference>
<evidence type="ECO:0000313" key="3">
    <source>
        <dbReference type="EMBL" id="NLR91437.1"/>
    </source>
</evidence>
<keyword evidence="1" id="KW-0472">Membrane</keyword>
<name>A0A7X8SJT2_9BACT</name>
<accession>A0A7X8SJT2</accession>
<dbReference type="PANTHER" id="PTHR15032">
    <property type="entry name" value="N-ACYL-PHOSPHATIDYLETHANOLAMINE-HYDROLYZING PHOSPHOLIPASE D"/>
    <property type="match status" value="1"/>
</dbReference>
<dbReference type="Proteomes" id="UP000585050">
    <property type="component" value="Unassembled WGS sequence"/>
</dbReference>
<reference evidence="3 4" key="1">
    <citation type="submission" date="2020-04" db="EMBL/GenBank/DDBJ databases">
        <title>Flammeovirga sp. SR4, a novel species isolated from seawater.</title>
        <authorList>
            <person name="Wang X."/>
        </authorList>
    </citation>
    <scope>NUCLEOTIDE SEQUENCE [LARGE SCALE GENOMIC DNA]</scope>
    <source>
        <strain evidence="3 4">SR4</strain>
    </source>
</reference>
<comment type="caution">
    <text evidence="3">The sequence shown here is derived from an EMBL/GenBank/DDBJ whole genome shotgun (WGS) entry which is preliminary data.</text>
</comment>
<dbReference type="GO" id="GO:0005737">
    <property type="term" value="C:cytoplasm"/>
    <property type="evidence" value="ECO:0007669"/>
    <property type="project" value="TreeGrafter"/>
</dbReference>
<dbReference type="RefSeq" id="WP_168882159.1">
    <property type="nucleotide sequence ID" value="NZ_JABAIL010000003.1"/>
</dbReference>
<protein>
    <submittedName>
        <fullName evidence="3">MBL fold metallo-hydrolase</fullName>
    </submittedName>
</protein>
<feature type="transmembrane region" description="Helical" evidence="1">
    <location>
        <begin position="7"/>
        <end position="29"/>
    </location>
</feature>
<proteinExistence type="predicted"/>
<keyword evidence="1" id="KW-0812">Transmembrane</keyword>
<dbReference type="EMBL" id="JABAIL010000003">
    <property type="protein sequence ID" value="NLR91437.1"/>
    <property type="molecule type" value="Genomic_DNA"/>
</dbReference>
<feature type="domain" description="Metallo-beta-lactamase" evidence="2">
    <location>
        <begin position="129"/>
        <end position="323"/>
    </location>
</feature>
<dbReference type="GO" id="GO:0016787">
    <property type="term" value="F:hydrolase activity"/>
    <property type="evidence" value="ECO:0007669"/>
    <property type="project" value="UniProtKB-KW"/>
</dbReference>
<dbReference type="AlphaFoldDB" id="A0A7X8SJT2"/>
<dbReference type="Pfam" id="PF12706">
    <property type="entry name" value="Lactamase_B_2"/>
    <property type="match status" value="1"/>
</dbReference>
<keyword evidence="4" id="KW-1185">Reference proteome</keyword>
<gene>
    <name evidence="3" type="ORF">HGP29_09485</name>
</gene>
<organism evidence="3 4">
    <name type="scientific">Flammeovirga agarivorans</name>
    <dbReference type="NCBI Taxonomy" id="2726742"/>
    <lineage>
        <taxon>Bacteria</taxon>
        <taxon>Pseudomonadati</taxon>
        <taxon>Bacteroidota</taxon>
        <taxon>Cytophagia</taxon>
        <taxon>Cytophagales</taxon>
        <taxon>Flammeovirgaceae</taxon>
        <taxon>Flammeovirga</taxon>
    </lineage>
</organism>
<evidence type="ECO:0000313" key="4">
    <source>
        <dbReference type="Proteomes" id="UP000585050"/>
    </source>
</evidence>
<sequence>MKRIIKWLFITVGILILSVVIIGTAFINISPQFGGSANKDQQLSYAETGHYQDGIFINDEEIIMEYNCHSITAMLKETMNPDPNVAPHQNIDVLKMDPQSIGTLPDSLPRITWLGHSSFLIEIDGKKGLIDPVFGQYAAPHPWLGRARFNKEMPITIDDLSNIDFVIISHDHYDHLDYESIDELKEKVNHFYVPLGVGNHLRRWEISDDKISEMDWWQEAKYKDLKIVLTPSRHMSGRGLSDQSATLWGSWVIQSQNTNIYFSGDGGYGKHFKEIGEKYGPFDVGLMECGQYNELWRDVHMMPEESVTAAQDIQAKLIVPIHWGSFALATHSWTDPVERIVKAAKKENMPIATPKIGQSILIDGELKTDYTHWWESKRYAMMR</sequence>
<dbReference type="Gene3D" id="3.60.15.10">
    <property type="entry name" value="Ribonuclease Z/Hydroxyacylglutathione hydrolase-like"/>
    <property type="match status" value="1"/>
</dbReference>
<dbReference type="SUPFAM" id="SSF56281">
    <property type="entry name" value="Metallo-hydrolase/oxidoreductase"/>
    <property type="match status" value="1"/>
</dbReference>
<keyword evidence="3" id="KW-0378">Hydrolase</keyword>
<evidence type="ECO:0000256" key="1">
    <source>
        <dbReference type="SAM" id="Phobius"/>
    </source>
</evidence>
<evidence type="ECO:0000259" key="2">
    <source>
        <dbReference type="Pfam" id="PF12706"/>
    </source>
</evidence>
<dbReference type="InterPro" id="IPR036866">
    <property type="entry name" value="RibonucZ/Hydroxyglut_hydro"/>
</dbReference>